<evidence type="ECO:0000313" key="1">
    <source>
        <dbReference type="EMBL" id="MCI74401.1"/>
    </source>
</evidence>
<dbReference type="EMBL" id="LXQA010860082">
    <property type="protein sequence ID" value="MCI74401.1"/>
    <property type="molecule type" value="Genomic_DNA"/>
</dbReference>
<dbReference type="AlphaFoldDB" id="A0A392ULF3"/>
<evidence type="ECO:0000313" key="2">
    <source>
        <dbReference type="Proteomes" id="UP000265520"/>
    </source>
</evidence>
<sequence length="19" mass="2248">MSSAELEKLKEQLEELLEK</sequence>
<name>A0A392ULF3_9FABA</name>
<protein>
    <submittedName>
        <fullName evidence="1">Uncharacterized protein</fullName>
    </submittedName>
</protein>
<accession>A0A392ULF3</accession>
<comment type="caution">
    <text evidence="1">The sequence shown here is derived from an EMBL/GenBank/DDBJ whole genome shotgun (WGS) entry which is preliminary data.</text>
</comment>
<dbReference type="Proteomes" id="UP000265520">
    <property type="component" value="Unassembled WGS sequence"/>
</dbReference>
<reference evidence="1 2" key="1">
    <citation type="journal article" date="2018" name="Front. Plant Sci.">
        <title>Red Clover (Trifolium pratense) and Zigzag Clover (T. medium) - A Picture of Genomic Similarities and Differences.</title>
        <authorList>
            <person name="Dluhosova J."/>
            <person name="Istvanek J."/>
            <person name="Nedelnik J."/>
            <person name="Repkova J."/>
        </authorList>
    </citation>
    <scope>NUCLEOTIDE SEQUENCE [LARGE SCALE GENOMIC DNA]</scope>
    <source>
        <strain evidence="2">cv. 10/8</strain>
        <tissue evidence="1">Leaf</tissue>
    </source>
</reference>
<organism evidence="1 2">
    <name type="scientific">Trifolium medium</name>
    <dbReference type="NCBI Taxonomy" id="97028"/>
    <lineage>
        <taxon>Eukaryota</taxon>
        <taxon>Viridiplantae</taxon>
        <taxon>Streptophyta</taxon>
        <taxon>Embryophyta</taxon>
        <taxon>Tracheophyta</taxon>
        <taxon>Spermatophyta</taxon>
        <taxon>Magnoliopsida</taxon>
        <taxon>eudicotyledons</taxon>
        <taxon>Gunneridae</taxon>
        <taxon>Pentapetalae</taxon>
        <taxon>rosids</taxon>
        <taxon>fabids</taxon>
        <taxon>Fabales</taxon>
        <taxon>Fabaceae</taxon>
        <taxon>Papilionoideae</taxon>
        <taxon>50 kb inversion clade</taxon>
        <taxon>NPAAA clade</taxon>
        <taxon>Hologalegina</taxon>
        <taxon>IRL clade</taxon>
        <taxon>Trifolieae</taxon>
        <taxon>Trifolium</taxon>
    </lineage>
</organism>
<proteinExistence type="predicted"/>
<keyword evidence="2" id="KW-1185">Reference proteome</keyword>
<feature type="non-terminal residue" evidence="1">
    <location>
        <position position="19"/>
    </location>
</feature>